<dbReference type="Proteomes" id="UP000290545">
    <property type="component" value="Unassembled WGS sequence"/>
</dbReference>
<dbReference type="InterPro" id="IPR003594">
    <property type="entry name" value="HATPase_dom"/>
</dbReference>
<feature type="domain" description="HTH araC/xylS-type" evidence="14">
    <location>
        <begin position="1254"/>
        <end position="1353"/>
    </location>
</feature>
<keyword evidence="6 17" id="KW-0418">Kinase</keyword>
<evidence type="ECO:0000313" key="17">
    <source>
        <dbReference type="EMBL" id="RXK83626.1"/>
    </source>
</evidence>
<dbReference type="InterPro" id="IPR011123">
    <property type="entry name" value="Y_Y_Y"/>
</dbReference>
<dbReference type="PROSITE" id="PS00041">
    <property type="entry name" value="HTH_ARAC_FAMILY_1"/>
    <property type="match status" value="1"/>
</dbReference>
<dbReference type="GO" id="GO:0043565">
    <property type="term" value="F:sequence-specific DNA binding"/>
    <property type="evidence" value="ECO:0007669"/>
    <property type="project" value="InterPro"/>
</dbReference>
<dbReference type="SMART" id="SM00387">
    <property type="entry name" value="HATPase_c"/>
    <property type="match status" value="1"/>
</dbReference>
<dbReference type="Gene3D" id="2.130.10.10">
    <property type="entry name" value="YVTN repeat-like/Quinoprotein amine dehydrogenase"/>
    <property type="match status" value="2"/>
</dbReference>
<dbReference type="Pfam" id="PF12833">
    <property type="entry name" value="HTH_18"/>
    <property type="match status" value="1"/>
</dbReference>
<organism evidence="17 18">
    <name type="scientific">Filimonas effusa</name>
    <dbReference type="NCBI Taxonomy" id="2508721"/>
    <lineage>
        <taxon>Bacteria</taxon>
        <taxon>Pseudomonadati</taxon>
        <taxon>Bacteroidota</taxon>
        <taxon>Chitinophagia</taxon>
        <taxon>Chitinophagales</taxon>
        <taxon>Chitinophagaceae</taxon>
        <taxon>Filimonas</taxon>
    </lineage>
</organism>
<keyword evidence="18" id="KW-1185">Reference proteome</keyword>
<dbReference type="SMART" id="SM00342">
    <property type="entry name" value="HTH_ARAC"/>
    <property type="match status" value="1"/>
</dbReference>
<accession>A0A4Q1D6K8</accession>
<dbReference type="PANTHER" id="PTHR43547">
    <property type="entry name" value="TWO-COMPONENT HISTIDINE KINASE"/>
    <property type="match status" value="1"/>
</dbReference>
<dbReference type="SUPFAM" id="SSF52172">
    <property type="entry name" value="CheY-like"/>
    <property type="match status" value="1"/>
</dbReference>
<keyword evidence="13" id="KW-0812">Transmembrane</keyword>
<gene>
    <name evidence="17" type="ORF">ESB13_16210</name>
</gene>
<dbReference type="InterPro" id="IPR003661">
    <property type="entry name" value="HisK_dim/P_dom"/>
</dbReference>
<dbReference type="InterPro" id="IPR013783">
    <property type="entry name" value="Ig-like_fold"/>
</dbReference>
<dbReference type="GO" id="GO:0005524">
    <property type="term" value="F:ATP binding"/>
    <property type="evidence" value="ECO:0007669"/>
    <property type="project" value="UniProtKB-KW"/>
</dbReference>
<dbReference type="PANTHER" id="PTHR43547:SF2">
    <property type="entry name" value="HYBRID SIGNAL TRANSDUCTION HISTIDINE KINASE C"/>
    <property type="match status" value="1"/>
</dbReference>
<dbReference type="Gene3D" id="2.60.40.10">
    <property type="entry name" value="Immunoglobulins"/>
    <property type="match status" value="1"/>
</dbReference>
<keyword evidence="9" id="KW-0805">Transcription regulation</keyword>
<dbReference type="InterPro" id="IPR001789">
    <property type="entry name" value="Sig_transdc_resp-reg_receiver"/>
</dbReference>
<dbReference type="InterPro" id="IPR015943">
    <property type="entry name" value="WD40/YVTN_repeat-like_dom_sf"/>
</dbReference>
<dbReference type="SUPFAM" id="SSF47384">
    <property type="entry name" value="Homodimeric domain of signal transducing histidine kinase"/>
    <property type="match status" value="1"/>
</dbReference>
<keyword evidence="4" id="KW-0808">Transferase</keyword>
<feature type="domain" description="Histidine kinase" evidence="15">
    <location>
        <begin position="824"/>
        <end position="1043"/>
    </location>
</feature>
<evidence type="ECO:0000256" key="10">
    <source>
        <dbReference type="ARBA" id="ARBA00023125"/>
    </source>
</evidence>
<evidence type="ECO:0000313" key="18">
    <source>
        <dbReference type="Proteomes" id="UP000290545"/>
    </source>
</evidence>
<keyword evidence="10" id="KW-0238">DNA-binding</keyword>
<dbReference type="SMART" id="SM00448">
    <property type="entry name" value="REC"/>
    <property type="match status" value="1"/>
</dbReference>
<evidence type="ECO:0000256" key="2">
    <source>
        <dbReference type="ARBA" id="ARBA00012438"/>
    </source>
</evidence>
<dbReference type="EMBL" id="SDHZ01000002">
    <property type="protein sequence ID" value="RXK83626.1"/>
    <property type="molecule type" value="Genomic_DNA"/>
</dbReference>
<keyword evidence="11" id="KW-0804">Transcription</keyword>
<protein>
    <recommendedName>
        <fullName evidence="2">histidine kinase</fullName>
        <ecNumber evidence="2">2.7.13.3</ecNumber>
    </recommendedName>
</protein>
<feature type="modified residue" description="4-aspartylphosphate" evidence="12">
    <location>
        <position position="1155"/>
    </location>
</feature>
<dbReference type="Pfam" id="PF07494">
    <property type="entry name" value="Reg_prop"/>
    <property type="match status" value="4"/>
</dbReference>
<comment type="catalytic activity">
    <reaction evidence="1">
        <text>ATP + protein L-histidine = ADP + protein N-phospho-L-histidine.</text>
        <dbReference type="EC" id="2.7.13.3"/>
    </reaction>
</comment>
<dbReference type="PROSITE" id="PS01124">
    <property type="entry name" value="HTH_ARAC_FAMILY_2"/>
    <property type="match status" value="1"/>
</dbReference>
<dbReference type="PROSITE" id="PS50110">
    <property type="entry name" value="RESPONSE_REGULATORY"/>
    <property type="match status" value="1"/>
</dbReference>
<proteinExistence type="predicted"/>
<dbReference type="InterPro" id="IPR011110">
    <property type="entry name" value="Reg_prop"/>
</dbReference>
<evidence type="ECO:0000256" key="1">
    <source>
        <dbReference type="ARBA" id="ARBA00000085"/>
    </source>
</evidence>
<keyword evidence="13" id="KW-0472">Membrane</keyword>
<dbReference type="Pfam" id="PF00512">
    <property type="entry name" value="HisKA"/>
    <property type="match status" value="1"/>
</dbReference>
<dbReference type="RefSeq" id="WP_129004678.1">
    <property type="nucleotide sequence ID" value="NZ_SDHZ01000002.1"/>
</dbReference>
<evidence type="ECO:0000256" key="12">
    <source>
        <dbReference type="PROSITE-ProRule" id="PRU00169"/>
    </source>
</evidence>
<evidence type="ECO:0000259" key="15">
    <source>
        <dbReference type="PROSITE" id="PS50109"/>
    </source>
</evidence>
<evidence type="ECO:0000256" key="11">
    <source>
        <dbReference type="ARBA" id="ARBA00023163"/>
    </source>
</evidence>
<reference evidence="17 18" key="1">
    <citation type="submission" date="2019-01" db="EMBL/GenBank/DDBJ databases">
        <title>Filimonas sp. strain TTM-71.</title>
        <authorList>
            <person name="Chen W.-M."/>
        </authorList>
    </citation>
    <scope>NUCLEOTIDE SEQUENCE [LARGE SCALE GENOMIC DNA]</scope>
    <source>
        <strain evidence="17 18">TTM-71</strain>
    </source>
</reference>
<dbReference type="OrthoDB" id="9809670at2"/>
<evidence type="ECO:0000256" key="7">
    <source>
        <dbReference type="ARBA" id="ARBA00022840"/>
    </source>
</evidence>
<evidence type="ECO:0000259" key="14">
    <source>
        <dbReference type="PROSITE" id="PS01124"/>
    </source>
</evidence>
<dbReference type="GO" id="GO:0003700">
    <property type="term" value="F:DNA-binding transcription factor activity"/>
    <property type="evidence" value="ECO:0007669"/>
    <property type="project" value="InterPro"/>
</dbReference>
<comment type="caution">
    <text evidence="17">The sequence shown here is derived from an EMBL/GenBank/DDBJ whole genome shotgun (WGS) entry which is preliminary data.</text>
</comment>
<dbReference type="SMART" id="SM00388">
    <property type="entry name" value="HisKA"/>
    <property type="match status" value="1"/>
</dbReference>
<dbReference type="Pfam" id="PF07495">
    <property type="entry name" value="Y_Y_Y"/>
    <property type="match status" value="1"/>
</dbReference>
<dbReference type="InterPro" id="IPR005467">
    <property type="entry name" value="His_kinase_dom"/>
</dbReference>
<dbReference type="SUPFAM" id="SSF46689">
    <property type="entry name" value="Homeodomain-like"/>
    <property type="match status" value="1"/>
</dbReference>
<dbReference type="InterPro" id="IPR011006">
    <property type="entry name" value="CheY-like_superfamily"/>
</dbReference>
<evidence type="ECO:0000256" key="4">
    <source>
        <dbReference type="ARBA" id="ARBA00022679"/>
    </source>
</evidence>
<dbReference type="SUPFAM" id="SSF55874">
    <property type="entry name" value="ATPase domain of HSP90 chaperone/DNA topoisomerase II/histidine kinase"/>
    <property type="match status" value="1"/>
</dbReference>
<feature type="domain" description="Response regulatory" evidence="16">
    <location>
        <begin position="1107"/>
        <end position="1222"/>
    </location>
</feature>
<dbReference type="Gene3D" id="1.10.287.130">
    <property type="match status" value="1"/>
</dbReference>
<dbReference type="Gene3D" id="3.40.50.2300">
    <property type="match status" value="1"/>
</dbReference>
<sequence length="1370" mass="153247">MSLFPPGWYRLLLICLLNPFILLSQDYAVRYLDIGQGLSNNSVMNIYQDAQGYMWFGTYDGLNRYNGYDFEVYRNNIGDTNSLLSNSIYCITGDAANNLFVGGQIGVSVFNAARSKFSRLWYTPAGKTSAEPVSDIVHHVKALGNNALLVGSHNLGLLLFRQGATHTGEQVPLVAGSKKSYRYNVSGIEPVSDHEAWIFIDKKGLYFFNSKTAELRAVNTQLTQTTCIRKDSTGRLWLGTNDGLYCLESKTGALLSGFLPPHHSVVNVLVEKQGSLLLGTDGAGVWQLPYGTAKATPLKGNLVTPLVKSNAVWSIFEDRDGRKWFATLRGGISVMEPAGKFFTHIKYNNAAGPADNFILSFCEDRSGNVWIGTDGAGLRYWNRKNNSFSTIPAAHISSSFITSMVYDDQEDLWISTWSGGINRMKKGTGNIERFTCYNPVTKQQEPNIWLLYKDSHKNIWASATNQGSLYLFNREWQQFQLFDPVVKDIQSMIETRDGNMWMGDYNSLYRIDPLSHNRQVYSIGYPVRSLLEDKTGRLWVGTQEGGLLLFDRRTGNYKRFTQKDGMPSNTVLRLLEDQQGYLWMSSYNGISRFDPAKTVFQNFSQSDGLQSNQFSFNAGLALSSGEFLFGGINGFNIFSPSGLSGHSIPLTPLLSGIAVNNNPITGDNMLERTPGKAGIRSIRLPFEQANLSLDFVALNYSGSDKVNYAYLLEGWDKDWNYTGKSRRANYSRLHEGSYIFKVKVSDDGGRWGNETSLLQVQVLPPWYRTWWAYLLFFMMVTGVLYGYIIYARRQERLRYEVRLAHLEGEKEKELAERQLSVFTNIAHEFRSPLTLIINPLKKAISGKNDPDAKAQQADDLAAAHRNARRLLGLVDQLLLFRKTDSGAYQLQISKVDLVNLCNDVFLCFKNLAREKNIRYHFEAPGDPVFAAVDFEKLEIAVFNLVANAFKFTPDGGAIRITLSAAHDQATISVSDTGPGIALADQERIFEKFGQGSTRTPGKTGFGIGLFLSRNFVEKHRGTIACQSEPGNGAAFIIKLPLQLEAIEQATNNPHTPQGKTELVEEMMADDTAAHTETGPVVANVVKPAAASRISGVSVDDLVTEKSVILIVDDNEELRSYLLRLFSDKYLVLGSSNGADALQLAKERMPDLIVSDISMDGMDGLELCRHIKETEELSHIPVILLTAATGIETKLQGISGGADDFITKPFDSDILLARAATLLKNRSQLRKYFLNSITLRENSFKVPVEDQEFLKQCIQLVEAGIGKEDFNIKSFARSMGMSHSALYTRIKALSGQTVNAFIRSIRLRRAAVLMLTENMNVTEAGFQVGFEDVRYFREQFTKLFGMTPSDYIKKYRNSFNRELNTIRRKEV</sequence>
<dbReference type="PRINTS" id="PR00344">
    <property type="entry name" value="BCTRLSENSOR"/>
</dbReference>
<dbReference type="InterPro" id="IPR018060">
    <property type="entry name" value="HTH_AraC"/>
</dbReference>
<evidence type="ECO:0000256" key="13">
    <source>
        <dbReference type="SAM" id="Phobius"/>
    </source>
</evidence>
<keyword evidence="7" id="KW-0067">ATP-binding</keyword>
<evidence type="ECO:0000256" key="9">
    <source>
        <dbReference type="ARBA" id="ARBA00023015"/>
    </source>
</evidence>
<keyword evidence="8" id="KW-0902">Two-component regulatory system</keyword>
<evidence type="ECO:0000256" key="3">
    <source>
        <dbReference type="ARBA" id="ARBA00022553"/>
    </source>
</evidence>
<dbReference type="Gene3D" id="1.10.10.60">
    <property type="entry name" value="Homeodomain-like"/>
    <property type="match status" value="1"/>
</dbReference>
<dbReference type="InterPro" id="IPR009057">
    <property type="entry name" value="Homeodomain-like_sf"/>
</dbReference>
<keyword evidence="5" id="KW-0547">Nucleotide-binding</keyword>
<keyword evidence="13" id="KW-1133">Transmembrane helix</keyword>
<dbReference type="Gene3D" id="3.30.565.10">
    <property type="entry name" value="Histidine kinase-like ATPase, C-terminal domain"/>
    <property type="match status" value="1"/>
</dbReference>
<feature type="transmembrane region" description="Helical" evidence="13">
    <location>
        <begin position="770"/>
        <end position="790"/>
    </location>
</feature>
<dbReference type="PROSITE" id="PS50109">
    <property type="entry name" value="HIS_KIN"/>
    <property type="match status" value="1"/>
</dbReference>
<dbReference type="GO" id="GO:0000155">
    <property type="term" value="F:phosphorelay sensor kinase activity"/>
    <property type="evidence" value="ECO:0007669"/>
    <property type="project" value="InterPro"/>
</dbReference>
<dbReference type="InterPro" id="IPR036097">
    <property type="entry name" value="HisK_dim/P_sf"/>
</dbReference>
<keyword evidence="3 12" id="KW-0597">Phosphoprotein</keyword>
<evidence type="ECO:0000256" key="5">
    <source>
        <dbReference type="ARBA" id="ARBA00022741"/>
    </source>
</evidence>
<dbReference type="SUPFAM" id="SSF63829">
    <property type="entry name" value="Calcium-dependent phosphotriesterase"/>
    <property type="match status" value="3"/>
</dbReference>
<dbReference type="CDD" id="cd00075">
    <property type="entry name" value="HATPase"/>
    <property type="match status" value="1"/>
</dbReference>
<evidence type="ECO:0000256" key="8">
    <source>
        <dbReference type="ARBA" id="ARBA00023012"/>
    </source>
</evidence>
<dbReference type="EC" id="2.7.13.3" evidence="2"/>
<dbReference type="Pfam" id="PF00072">
    <property type="entry name" value="Response_reg"/>
    <property type="match status" value="1"/>
</dbReference>
<evidence type="ECO:0000256" key="6">
    <source>
        <dbReference type="ARBA" id="ARBA00022777"/>
    </source>
</evidence>
<dbReference type="InterPro" id="IPR004358">
    <property type="entry name" value="Sig_transdc_His_kin-like_C"/>
</dbReference>
<dbReference type="Pfam" id="PF02518">
    <property type="entry name" value="HATPase_c"/>
    <property type="match status" value="1"/>
</dbReference>
<dbReference type="FunFam" id="3.30.565.10:FF:000037">
    <property type="entry name" value="Hybrid sensor histidine kinase/response regulator"/>
    <property type="match status" value="1"/>
</dbReference>
<name>A0A4Q1D6K8_9BACT</name>
<dbReference type="InterPro" id="IPR036890">
    <property type="entry name" value="HATPase_C_sf"/>
</dbReference>
<evidence type="ECO:0000259" key="16">
    <source>
        <dbReference type="PROSITE" id="PS50110"/>
    </source>
</evidence>
<dbReference type="InterPro" id="IPR018062">
    <property type="entry name" value="HTH_AraC-typ_CS"/>
</dbReference>